<proteinExistence type="predicted"/>
<sequence length="92" mass="10677">MSYLSDIYVISINLKKRIKTNAFIVPIFLILLFKTQMCEKQSKQTPELNFLRMVKPIQQGLLIGRPISKLHPHVHFWILEGICQRSNGPISN</sequence>
<organism evidence="1 2">
    <name type="scientific">Brachionus plicatilis</name>
    <name type="common">Marine rotifer</name>
    <name type="synonym">Brachionus muelleri</name>
    <dbReference type="NCBI Taxonomy" id="10195"/>
    <lineage>
        <taxon>Eukaryota</taxon>
        <taxon>Metazoa</taxon>
        <taxon>Spiralia</taxon>
        <taxon>Gnathifera</taxon>
        <taxon>Rotifera</taxon>
        <taxon>Eurotatoria</taxon>
        <taxon>Monogononta</taxon>
        <taxon>Pseudotrocha</taxon>
        <taxon>Ploima</taxon>
        <taxon>Brachionidae</taxon>
        <taxon>Brachionus</taxon>
    </lineage>
</organism>
<protein>
    <submittedName>
        <fullName evidence="1">Uncharacterized protein</fullName>
    </submittedName>
</protein>
<evidence type="ECO:0000313" key="1">
    <source>
        <dbReference type="EMBL" id="RNA25611.1"/>
    </source>
</evidence>
<keyword evidence="2" id="KW-1185">Reference proteome</keyword>
<evidence type="ECO:0000313" key="2">
    <source>
        <dbReference type="Proteomes" id="UP000276133"/>
    </source>
</evidence>
<gene>
    <name evidence="1" type="ORF">BpHYR1_011883</name>
</gene>
<name>A0A3M7RPZ3_BRAPC</name>
<dbReference type="AlphaFoldDB" id="A0A3M7RPZ3"/>
<reference evidence="1 2" key="1">
    <citation type="journal article" date="2018" name="Sci. Rep.">
        <title>Genomic signatures of local adaptation to the degree of environmental predictability in rotifers.</title>
        <authorList>
            <person name="Franch-Gras L."/>
            <person name="Hahn C."/>
            <person name="Garcia-Roger E.M."/>
            <person name="Carmona M.J."/>
            <person name="Serra M."/>
            <person name="Gomez A."/>
        </authorList>
    </citation>
    <scope>NUCLEOTIDE SEQUENCE [LARGE SCALE GENOMIC DNA]</scope>
    <source>
        <strain evidence="1">HYR1</strain>
    </source>
</reference>
<dbReference type="EMBL" id="REGN01002895">
    <property type="protein sequence ID" value="RNA25611.1"/>
    <property type="molecule type" value="Genomic_DNA"/>
</dbReference>
<dbReference type="Proteomes" id="UP000276133">
    <property type="component" value="Unassembled WGS sequence"/>
</dbReference>
<comment type="caution">
    <text evidence="1">The sequence shown here is derived from an EMBL/GenBank/DDBJ whole genome shotgun (WGS) entry which is preliminary data.</text>
</comment>
<accession>A0A3M7RPZ3</accession>